<accession>A0A928UZL0</accession>
<evidence type="ECO:0000313" key="2">
    <source>
        <dbReference type="Proteomes" id="UP000652567"/>
    </source>
</evidence>
<proteinExistence type="predicted"/>
<gene>
    <name evidence="1" type="ORF">C4F51_02875</name>
</gene>
<dbReference type="Proteomes" id="UP000652567">
    <property type="component" value="Unassembled WGS sequence"/>
</dbReference>
<dbReference type="AlphaFoldDB" id="A0A928UZL0"/>
<comment type="caution">
    <text evidence="1">The sequence shown here is derived from an EMBL/GenBank/DDBJ whole genome shotgun (WGS) entry which is preliminary data.</text>
</comment>
<protein>
    <submittedName>
        <fullName evidence="1">Multidrug transporter</fullName>
    </submittedName>
</protein>
<keyword evidence="2" id="KW-1185">Reference proteome</keyword>
<evidence type="ECO:0000313" key="1">
    <source>
        <dbReference type="EMBL" id="MBE8716125.1"/>
    </source>
</evidence>
<dbReference type="RefSeq" id="WP_193906982.1">
    <property type="nucleotide sequence ID" value="NZ_PRDL01000001.1"/>
</dbReference>
<dbReference type="Pfam" id="PF07277">
    <property type="entry name" value="SapC"/>
    <property type="match status" value="1"/>
</dbReference>
<reference evidence="1" key="1">
    <citation type="submission" date="2018-07" db="EMBL/GenBank/DDBJ databases">
        <title>Genome assembly of strain Ka43.</title>
        <authorList>
            <person name="Kukolya J."/>
            <person name="Nagy I."/>
            <person name="Horvath B."/>
            <person name="Toth A."/>
        </authorList>
    </citation>
    <scope>NUCLEOTIDE SEQUENCE</scope>
    <source>
        <strain evidence="1">KB43</strain>
    </source>
</reference>
<sequence>MANHVLLNNIAHKNIRVITDRSERYGDDVMFAITFPLEFRSVQADYPIFFHKNNQTGKFHAIALFGFKDKENLFLTEKGWDAGYIPLTITRQPFLIGLQQYQEDGVTKKQRVIHLDMDNPRVNETAGQVLFLEYGGNTPYLEHMVSVLEAIHNGYEDNENFIAKLQQFDLLESFLLDVKLHDGSGSQMQGFYTINEDKLAALSGDALANLNSHGYLQAIYMVIASHANIRTLVNKKNERLQAGR</sequence>
<organism evidence="1 2">
    <name type="scientific">Cellvibrio polysaccharolyticus</name>
    <dbReference type="NCBI Taxonomy" id="2082724"/>
    <lineage>
        <taxon>Bacteria</taxon>
        <taxon>Pseudomonadati</taxon>
        <taxon>Pseudomonadota</taxon>
        <taxon>Gammaproteobacteria</taxon>
        <taxon>Cellvibrionales</taxon>
        <taxon>Cellvibrionaceae</taxon>
        <taxon>Cellvibrio</taxon>
    </lineage>
</organism>
<dbReference type="InterPro" id="IPR010836">
    <property type="entry name" value="SapC"/>
</dbReference>
<name>A0A928UZL0_9GAMM</name>
<dbReference type="EMBL" id="PRDL01000001">
    <property type="protein sequence ID" value="MBE8716125.1"/>
    <property type="molecule type" value="Genomic_DNA"/>
</dbReference>